<keyword evidence="1" id="KW-0812">Transmembrane</keyword>
<proteinExistence type="predicted"/>
<protein>
    <recommendedName>
        <fullName evidence="5">Cellulose synthase</fullName>
    </recommendedName>
</protein>
<dbReference type="RefSeq" id="WP_094480827.1">
    <property type="nucleotide sequence ID" value="NZ_NOZR01000011.1"/>
</dbReference>
<dbReference type="AlphaFoldDB" id="A0A255DJ50"/>
<evidence type="ECO:0000256" key="1">
    <source>
        <dbReference type="SAM" id="Phobius"/>
    </source>
</evidence>
<feature type="transmembrane region" description="Helical" evidence="1">
    <location>
        <begin position="625"/>
        <end position="646"/>
    </location>
</feature>
<evidence type="ECO:0000313" key="4">
    <source>
        <dbReference type="Proteomes" id="UP000216063"/>
    </source>
</evidence>
<comment type="caution">
    <text evidence="3">The sequence shown here is derived from an EMBL/GenBank/DDBJ whole genome shotgun (WGS) entry which is preliminary data.</text>
</comment>
<keyword evidence="1" id="KW-1133">Transmembrane helix</keyword>
<dbReference type="OrthoDB" id="4434569at2"/>
<feature type="chain" id="PRO_5013327437" description="Cellulose synthase" evidence="2">
    <location>
        <begin position="33"/>
        <end position="660"/>
    </location>
</feature>
<sequence length="660" mass="67893">MEQRPAFHIVSTAWLLAVALVIAIVTPAAAHADPLSADSEAPNSPSSVVLTWPALGLPGVINFADIDNKQDFRVPLPTGMTAARLRGLIQPQVNLGPGYLEVDDDQGTFLGAVDLPPMASGAVPIPFDINISAAHAVGTTVGVSVSVRQFNAGALLCGPSLQLRLTNLATEFTGADPSPATVATFFPPVLQQVTIYAPTDADKAEQQAVLTITAALARLYQPQQLSITAMSQPRGAAPPPAGPLARAVVVERGPAGLQVANPGAPNAFLRVSGRDDQLSAQASLLANGVQSLVQVPAARVDQAGSRSTHSGDTLTFDQLNMQGKADILGRGGLSVGVDLAQLGGRVDDVKVHLLANHTPVSKDDTATAVVSANGQAVYTAALGPSGRVDGTFTLPAAAIVQRMNLDIAITYVPHLPCSPYIAPITFQVDPASTLTVRRGGPAPGGFDALPSEFSPNFVVALDGTSPNQLSFAARVVARIAQATSAALTPQVVDVASAADSKLGALILANAATLKKTSLNPPLAGDGSAITVDLSSQLRADIGQGLGSVQAFADTPRDRTVLLITTTDSWALVNPLLDYIDKLPNGWSQLTGDVLAAGATGTPTDLTIRKDDNALVAQAPVSHLKLWIGIGAALIVVLIGAVGLTLLRRRRAGAKRPGETA</sequence>
<dbReference type="EMBL" id="NOZR01000011">
    <property type="protein sequence ID" value="OYN78671.1"/>
    <property type="molecule type" value="Genomic_DNA"/>
</dbReference>
<evidence type="ECO:0008006" key="5">
    <source>
        <dbReference type="Google" id="ProtNLM"/>
    </source>
</evidence>
<dbReference type="Proteomes" id="UP000216063">
    <property type="component" value="Unassembled WGS sequence"/>
</dbReference>
<reference evidence="3 4" key="1">
    <citation type="submission" date="2017-07" db="EMBL/GenBank/DDBJ databases">
        <title>The new phylogeny of genus Mycobacterium.</title>
        <authorList>
            <person name="Tortoli E."/>
            <person name="Trovato A."/>
            <person name="Cirillo D.M."/>
        </authorList>
    </citation>
    <scope>NUCLEOTIDE SEQUENCE [LARGE SCALE GENOMIC DNA]</scope>
    <source>
        <strain evidence="3 4">ATCC 33027</strain>
    </source>
</reference>
<evidence type="ECO:0000256" key="2">
    <source>
        <dbReference type="SAM" id="SignalP"/>
    </source>
</evidence>
<organism evidence="3 4">
    <name type="scientific">Mycolicibacterium sphagni</name>
    <dbReference type="NCBI Taxonomy" id="1786"/>
    <lineage>
        <taxon>Bacteria</taxon>
        <taxon>Bacillati</taxon>
        <taxon>Actinomycetota</taxon>
        <taxon>Actinomycetes</taxon>
        <taxon>Mycobacteriales</taxon>
        <taxon>Mycobacteriaceae</taxon>
        <taxon>Mycolicibacterium</taxon>
    </lineage>
</organism>
<keyword evidence="2" id="KW-0732">Signal</keyword>
<keyword evidence="1" id="KW-0472">Membrane</keyword>
<evidence type="ECO:0000313" key="3">
    <source>
        <dbReference type="EMBL" id="OYN78671.1"/>
    </source>
</evidence>
<name>A0A255DJ50_9MYCO</name>
<keyword evidence="4" id="KW-1185">Reference proteome</keyword>
<feature type="signal peptide" evidence="2">
    <location>
        <begin position="1"/>
        <end position="32"/>
    </location>
</feature>
<accession>A0A255DJ50</accession>
<gene>
    <name evidence="3" type="ORF">CG716_14810</name>
</gene>